<evidence type="ECO:0000256" key="1">
    <source>
        <dbReference type="SAM" id="MobiDB-lite"/>
    </source>
</evidence>
<dbReference type="Gene3D" id="2.130.10.10">
    <property type="entry name" value="YVTN repeat-like/Quinoprotein amine dehydrogenase"/>
    <property type="match status" value="2"/>
</dbReference>
<feature type="region of interest" description="Disordered" evidence="1">
    <location>
        <begin position="1"/>
        <end position="163"/>
    </location>
</feature>
<feature type="compositionally biased region" description="Pro residues" evidence="1">
    <location>
        <begin position="59"/>
        <end position="71"/>
    </location>
</feature>
<feature type="compositionally biased region" description="Pro residues" evidence="1">
    <location>
        <begin position="35"/>
        <end position="52"/>
    </location>
</feature>
<accession>A0ABW2XY34</accession>
<gene>
    <name evidence="2" type="ORF">ACFQZM_42325</name>
</gene>
<dbReference type="InterPro" id="IPR015943">
    <property type="entry name" value="WD40/YVTN_repeat-like_dom_sf"/>
</dbReference>
<proteinExistence type="predicted"/>
<name>A0ABW2XY34_9ACTN</name>
<reference evidence="3" key="1">
    <citation type="journal article" date="2019" name="Int. J. Syst. Evol. Microbiol.">
        <title>The Global Catalogue of Microorganisms (GCM) 10K type strain sequencing project: providing services to taxonomists for standard genome sequencing and annotation.</title>
        <authorList>
            <consortium name="The Broad Institute Genomics Platform"/>
            <consortium name="The Broad Institute Genome Sequencing Center for Infectious Disease"/>
            <person name="Wu L."/>
            <person name="Ma J."/>
        </authorList>
    </citation>
    <scope>NUCLEOTIDE SEQUENCE [LARGE SCALE GENOMIC DNA]</scope>
    <source>
        <strain evidence="3">JCM 9371</strain>
    </source>
</reference>
<dbReference type="Proteomes" id="UP001597063">
    <property type="component" value="Unassembled WGS sequence"/>
</dbReference>
<dbReference type="EMBL" id="JBHTGP010000027">
    <property type="protein sequence ID" value="MFD0691188.1"/>
    <property type="molecule type" value="Genomic_DNA"/>
</dbReference>
<evidence type="ECO:0008006" key="4">
    <source>
        <dbReference type="Google" id="ProtNLM"/>
    </source>
</evidence>
<feature type="compositionally biased region" description="Basic residues" evidence="1">
    <location>
        <begin position="129"/>
        <end position="140"/>
    </location>
</feature>
<keyword evidence="3" id="KW-1185">Reference proteome</keyword>
<feature type="compositionally biased region" description="Basic and acidic residues" evidence="1">
    <location>
        <begin position="110"/>
        <end position="121"/>
    </location>
</feature>
<feature type="compositionally biased region" description="Basic and acidic residues" evidence="1">
    <location>
        <begin position="1"/>
        <end position="15"/>
    </location>
</feature>
<evidence type="ECO:0000313" key="2">
    <source>
        <dbReference type="EMBL" id="MFD0691188.1"/>
    </source>
</evidence>
<dbReference type="SUPFAM" id="SSF110296">
    <property type="entry name" value="Oligoxyloglucan reducing end-specific cellobiohydrolase"/>
    <property type="match status" value="3"/>
</dbReference>
<comment type="caution">
    <text evidence="2">The sequence shown here is derived from an EMBL/GenBank/DDBJ whole genome shotgun (WGS) entry which is preliminary data.</text>
</comment>
<organism evidence="2 3">
    <name type="scientific">Actinomadura fibrosa</name>
    <dbReference type="NCBI Taxonomy" id="111802"/>
    <lineage>
        <taxon>Bacteria</taxon>
        <taxon>Bacillati</taxon>
        <taxon>Actinomycetota</taxon>
        <taxon>Actinomycetes</taxon>
        <taxon>Streptosporangiales</taxon>
        <taxon>Thermomonosporaceae</taxon>
        <taxon>Actinomadura</taxon>
    </lineage>
</organism>
<dbReference type="RefSeq" id="WP_378325718.1">
    <property type="nucleotide sequence ID" value="NZ_JBHTGP010000027.1"/>
</dbReference>
<evidence type="ECO:0000313" key="3">
    <source>
        <dbReference type="Proteomes" id="UP001597063"/>
    </source>
</evidence>
<sequence>MSTAEPHRDQGHDPPSRPSSDGTDDDKLVASWRTAPPPAEPPTPPVPPPVPPAASTAPAPVPPAPLEPPTRPDANPLDEPTPPDGHQAGTFLPGRGFVAPGPASVLPPDLPKEIPRRDEPWLRPAGAARGRRGWSGRRRTTSVTFDRPRAEPTPPKAPRATVPGRRSGLLLLAVSVLVSGAVVYAGSDDDTAGGAPARPADGIFAARPALYDGHPQDLTGVAVRGPTAVAVGSETIDRPRGQILASSDGGRTWATAQVRGGDDPSADVPRVVAAGGHGWTALGDGPAGTAVWTSPDGRNWTRRPRDEAAFDGGDRVAAVTATATGFAAAGTARDGRSLLWTSANGAAWRRTAAFVPARPVRLAASGEVLVALDERGDVWRSSGGGGAWARAQVPQSDGSKGPVVALASGPGGFFAAREGRPGGSLGAVVTWSADGAAWSRAGVIGGRDYARLAALGGSEAGLAALVPLTDGRLGVQRSADGVGWQEVERLDGGGGRTAEAAAPLPDGVLVAGRQDTGGYLAAPGARRGDVDLLAVPGAVAPDRTVTRLVSGGGTVLALGSVGGEAAVWRTRDGASWTRATGTGEEPGAQRLAGGAYGPRGWVLAGRGARRDRPLLLTSGDGAAWTPAALPADRPGELSGAAHGRAGYVVVGSDSGGVLAWHSDDLARWTAGTGDLQGGKAHDVATVTRGYVAVGASANGAPAAWTSADGAVWTAVRLPAGPAPTRVVARGDTAVATGPGGTAAVSSDGGRTWRAEPLKAAGLTAALATPRGFVLAGTPPGTSDVALWTSSSGGDWRTVRPYGRGLDGGGPQWLTGLALLGGDLLATGTDGGVPTLWRARPP</sequence>
<protein>
    <recommendedName>
        <fullName evidence="4">Exo-alpha-sialidase</fullName>
    </recommendedName>
</protein>